<feature type="transmembrane region" description="Helical" evidence="5">
    <location>
        <begin position="263"/>
        <end position="288"/>
    </location>
</feature>
<reference evidence="6 7" key="1">
    <citation type="submission" date="2020-12" db="EMBL/GenBank/DDBJ databases">
        <title>Bacterial novel species Pedobacter sp. SD-b isolated from soil.</title>
        <authorList>
            <person name="Jung H.-Y."/>
        </authorList>
    </citation>
    <scope>NUCLEOTIDE SEQUENCE [LARGE SCALE GENOMIC DNA]</scope>
    <source>
        <strain evidence="6 7">SD-b</strain>
    </source>
</reference>
<dbReference type="EMBL" id="JAEHFY010000006">
    <property type="protein sequence ID" value="MBK0382451.1"/>
    <property type="molecule type" value="Genomic_DNA"/>
</dbReference>
<dbReference type="Gene3D" id="1.20.1740.10">
    <property type="entry name" value="Amino acid/polyamine transporter I"/>
    <property type="match status" value="1"/>
</dbReference>
<evidence type="ECO:0000313" key="6">
    <source>
        <dbReference type="EMBL" id="MBK0382451.1"/>
    </source>
</evidence>
<dbReference type="PIRSF" id="PIRSF006060">
    <property type="entry name" value="AA_transporter"/>
    <property type="match status" value="1"/>
</dbReference>
<gene>
    <name evidence="6" type="ORF">I5M32_05700</name>
</gene>
<dbReference type="InterPro" id="IPR002293">
    <property type="entry name" value="AA/rel_permease1"/>
</dbReference>
<sequence>MDKVLRTQMKRELGLLDSTMIVSGSMIGSGIFLVSSEMARTVGSPGVILLIWLLTGVITLIAALSYGELASMMPKAGGQYVYLKEAFNPMVGFLFGWTVFTVIQTGVIAAVAIAFAKYTAELIPFFDEKHILFSLKSFHFNATQFLALLLISFLTILNLQGIKSAKIVQTTFTLAKILSLLGLIVLGIYFGLNSAAFKTNLADFWTAFSVKQNDDGTITKELLGGVVLWGAIGAAMIGSLFSADSWNTITFTAGEVKDPQRNIPLSLLFGTLTVTVLYILANVAYIMLLPMIGSPDGATALARGVSFASQDRVGTAAASMIFGSSAVTIMALLIMVSTFGCNNGLILSGARLYYAMAKDGVFFKKAAKLNKKDVPGFALILQAVWSSILCLSGSYGQLLDYCTFSSLLFYIVTIVGLFVLRKKKPEWERPYKAFGYPVLPALYIIIASAICVDLLIYKPGTCGWGLAIVLFGIPVYYLTKKKTAF</sequence>
<keyword evidence="4 5" id="KW-0472">Membrane</keyword>
<comment type="caution">
    <text evidence="6">The sequence shown here is derived from an EMBL/GenBank/DDBJ whole genome shotgun (WGS) entry which is preliminary data.</text>
</comment>
<feature type="transmembrane region" description="Helical" evidence="5">
    <location>
        <begin position="222"/>
        <end position="243"/>
    </location>
</feature>
<protein>
    <submittedName>
        <fullName evidence="6">Amino acid permease</fullName>
    </submittedName>
</protein>
<dbReference type="PANTHER" id="PTHR11785:SF512">
    <property type="entry name" value="SOBREMESA, ISOFORM B"/>
    <property type="match status" value="1"/>
</dbReference>
<feature type="transmembrane region" description="Helical" evidence="5">
    <location>
        <begin position="138"/>
        <end position="159"/>
    </location>
</feature>
<keyword evidence="2 5" id="KW-0812">Transmembrane</keyword>
<feature type="transmembrane region" description="Helical" evidence="5">
    <location>
        <begin position="401"/>
        <end position="421"/>
    </location>
</feature>
<proteinExistence type="predicted"/>
<evidence type="ECO:0000256" key="4">
    <source>
        <dbReference type="ARBA" id="ARBA00023136"/>
    </source>
</evidence>
<feature type="transmembrane region" description="Helical" evidence="5">
    <location>
        <begin position="90"/>
        <end position="118"/>
    </location>
</feature>
<feature type="transmembrane region" description="Helical" evidence="5">
    <location>
        <begin position="12"/>
        <end position="34"/>
    </location>
</feature>
<feature type="transmembrane region" description="Helical" evidence="5">
    <location>
        <begin position="374"/>
        <end position="395"/>
    </location>
</feature>
<name>A0ABS1BJD3_9SPHI</name>
<keyword evidence="3 5" id="KW-1133">Transmembrane helix</keyword>
<feature type="transmembrane region" description="Helical" evidence="5">
    <location>
        <begin position="171"/>
        <end position="192"/>
    </location>
</feature>
<feature type="transmembrane region" description="Helical" evidence="5">
    <location>
        <begin position="433"/>
        <end position="457"/>
    </location>
</feature>
<evidence type="ECO:0000256" key="2">
    <source>
        <dbReference type="ARBA" id="ARBA00022692"/>
    </source>
</evidence>
<dbReference type="PANTHER" id="PTHR11785">
    <property type="entry name" value="AMINO ACID TRANSPORTER"/>
    <property type="match status" value="1"/>
</dbReference>
<comment type="subcellular location">
    <subcellularLocation>
        <location evidence="1">Membrane</location>
        <topology evidence="1">Multi-pass membrane protein</topology>
    </subcellularLocation>
</comment>
<evidence type="ECO:0000313" key="7">
    <source>
        <dbReference type="Proteomes" id="UP000660024"/>
    </source>
</evidence>
<feature type="transmembrane region" description="Helical" evidence="5">
    <location>
        <begin position="463"/>
        <end position="479"/>
    </location>
</feature>
<keyword evidence="7" id="KW-1185">Reference proteome</keyword>
<evidence type="ECO:0000256" key="5">
    <source>
        <dbReference type="SAM" id="Phobius"/>
    </source>
</evidence>
<feature type="transmembrane region" description="Helical" evidence="5">
    <location>
        <begin position="329"/>
        <end position="354"/>
    </location>
</feature>
<dbReference type="Pfam" id="PF13520">
    <property type="entry name" value="AA_permease_2"/>
    <property type="match status" value="1"/>
</dbReference>
<evidence type="ECO:0000256" key="3">
    <source>
        <dbReference type="ARBA" id="ARBA00022989"/>
    </source>
</evidence>
<evidence type="ECO:0000256" key="1">
    <source>
        <dbReference type="ARBA" id="ARBA00004141"/>
    </source>
</evidence>
<accession>A0ABS1BJD3</accession>
<dbReference type="RefSeq" id="WP_200585224.1">
    <property type="nucleotide sequence ID" value="NZ_JAEHFY010000006.1"/>
</dbReference>
<organism evidence="6 7">
    <name type="scientific">Pedobacter segetis</name>
    <dbReference type="NCBI Taxonomy" id="2793069"/>
    <lineage>
        <taxon>Bacteria</taxon>
        <taxon>Pseudomonadati</taxon>
        <taxon>Bacteroidota</taxon>
        <taxon>Sphingobacteriia</taxon>
        <taxon>Sphingobacteriales</taxon>
        <taxon>Sphingobacteriaceae</taxon>
        <taxon>Pedobacter</taxon>
    </lineage>
</organism>
<dbReference type="InterPro" id="IPR050598">
    <property type="entry name" value="AminoAcid_Transporter"/>
</dbReference>
<dbReference type="Proteomes" id="UP000660024">
    <property type="component" value="Unassembled WGS sequence"/>
</dbReference>
<feature type="transmembrane region" description="Helical" evidence="5">
    <location>
        <begin position="46"/>
        <end position="69"/>
    </location>
</feature>